<keyword evidence="2" id="KW-1185">Reference proteome</keyword>
<dbReference type="InterPro" id="IPR009003">
    <property type="entry name" value="Peptidase_S1_PA"/>
</dbReference>
<dbReference type="Gene3D" id="2.40.10.10">
    <property type="entry name" value="Trypsin-like serine proteases"/>
    <property type="match status" value="1"/>
</dbReference>
<dbReference type="AlphaFoldDB" id="A0A6P1BJ30"/>
<protein>
    <recommendedName>
        <fullName evidence="3">Trypsin-like peptidase domain-containing protein</fullName>
    </recommendedName>
</protein>
<dbReference type="Proteomes" id="UP000468531">
    <property type="component" value="Unassembled WGS sequence"/>
</dbReference>
<evidence type="ECO:0008006" key="3">
    <source>
        <dbReference type="Google" id="ProtNLM"/>
    </source>
</evidence>
<dbReference type="RefSeq" id="WP_163156425.1">
    <property type="nucleotide sequence ID" value="NZ_VKHP01000086.1"/>
</dbReference>
<evidence type="ECO:0000313" key="2">
    <source>
        <dbReference type="Proteomes" id="UP000468531"/>
    </source>
</evidence>
<dbReference type="InterPro" id="IPR043504">
    <property type="entry name" value="Peptidase_S1_PA_chymotrypsin"/>
</dbReference>
<organism evidence="1 2">
    <name type="scientific">Bradyrhizobium uaiense</name>
    <dbReference type="NCBI Taxonomy" id="2594946"/>
    <lineage>
        <taxon>Bacteria</taxon>
        <taxon>Pseudomonadati</taxon>
        <taxon>Pseudomonadota</taxon>
        <taxon>Alphaproteobacteria</taxon>
        <taxon>Hyphomicrobiales</taxon>
        <taxon>Nitrobacteraceae</taxon>
        <taxon>Bradyrhizobium</taxon>
    </lineage>
</organism>
<comment type="caution">
    <text evidence="1">The sequence shown here is derived from an EMBL/GenBank/DDBJ whole genome shotgun (WGS) entry which is preliminary data.</text>
</comment>
<accession>A0A6P1BJ30</accession>
<reference evidence="1 2" key="1">
    <citation type="journal article" date="2020" name="Arch. Microbiol.">
        <title>Bradyrhizobium uaiense sp. nov., a new highly efficient cowpea symbiont.</title>
        <authorList>
            <person name="Cabral Michel D."/>
            <person name="Azarias Guimaraes A."/>
            <person name="Martins da Costa E."/>
            <person name="Soares de Carvalho T."/>
            <person name="Balsanelli E."/>
            <person name="Willems A."/>
            <person name="Maltempi de Souza E."/>
            <person name="de Souza Moreira F.M."/>
        </authorList>
    </citation>
    <scope>NUCLEOTIDE SEQUENCE [LARGE SCALE GENOMIC DNA]</scope>
    <source>
        <strain evidence="1 2">UFLA 03-164</strain>
    </source>
</reference>
<sequence>MVIDEKPFRDALELLSVDDVLLPEGLSPDATHIVRTARAWTSASRVVGFGIGEKVTKGKKSGTLALKIYVTEKLPLYRIEDAERVPPEVNIPDIAKGLPTDVEAIGILKEELLALKERPLIPGYSIGNIEENTGTLGCIATPRGGGDDLILSNSHILARYGLAPVGDAIIQPGRDDGGGGADAVATLVKFSPFDFGSGFPNTCDAAVAKVQQGIAISPAIAQIGMVTGINASLQRGMQVQKTGRTTDHTIGTILDINFRFKIPYPNPAANGERTPLGFRDQVRCSRYTDGGDSGSLVCDMNGKAVGLHFVGSDSVSVFSPIQFVLDALAIELRTQ</sequence>
<proteinExistence type="predicted"/>
<evidence type="ECO:0000313" key="1">
    <source>
        <dbReference type="EMBL" id="NEU98273.1"/>
    </source>
</evidence>
<name>A0A6P1BJ30_9BRAD</name>
<gene>
    <name evidence="1" type="ORF">FNJ47_21200</name>
</gene>
<dbReference type="EMBL" id="VKHP01000086">
    <property type="protein sequence ID" value="NEU98273.1"/>
    <property type="molecule type" value="Genomic_DNA"/>
</dbReference>
<dbReference type="SUPFAM" id="SSF50494">
    <property type="entry name" value="Trypsin-like serine proteases"/>
    <property type="match status" value="1"/>
</dbReference>